<protein>
    <submittedName>
        <fullName evidence="1">Uncharacterized protein</fullName>
    </submittedName>
</protein>
<accession>A0A427AP83</accession>
<proteinExistence type="predicted"/>
<gene>
    <name evidence="1" type="ORF">B296_00008752</name>
</gene>
<evidence type="ECO:0000313" key="2">
    <source>
        <dbReference type="Proteomes" id="UP000287651"/>
    </source>
</evidence>
<sequence>MGCAHPRSSDPNSLFLSHKDSLATIPFVTRSHQTLASARIASARLPTAPPALLPSRTDASPHPRHPQTARKHFFLFLALPFLSCSSPSHFLYHHYASVRDGVSYSLVTRRLAIIHVALNPQGRNFFLFHAIPLLPCSSPFHFLYRHYASARDNAASVSFQQRAFQSIFDPSSNAPSVVAHSHSITSQSIEESNVEIASILPDSDVIPWYDWYKTYHGISLLKRLKIGLLICFRPYEYENVDGQLTKIRHTSTVQEYIADLKDYQIELEIGLNDT</sequence>
<evidence type="ECO:0000313" key="1">
    <source>
        <dbReference type="EMBL" id="RRT78031.1"/>
    </source>
</evidence>
<comment type="caution">
    <text evidence="1">The sequence shown here is derived from an EMBL/GenBank/DDBJ whole genome shotgun (WGS) entry which is preliminary data.</text>
</comment>
<organism evidence="1 2">
    <name type="scientific">Ensete ventricosum</name>
    <name type="common">Abyssinian banana</name>
    <name type="synonym">Musa ensete</name>
    <dbReference type="NCBI Taxonomy" id="4639"/>
    <lineage>
        <taxon>Eukaryota</taxon>
        <taxon>Viridiplantae</taxon>
        <taxon>Streptophyta</taxon>
        <taxon>Embryophyta</taxon>
        <taxon>Tracheophyta</taxon>
        <taxon>Spermatophyta</taxon>
        <taxon>Magnoliopsida</taxon>
        <taxon>Liliopsida</taxon>
        <taxon>Zingiberales</taxon>
        <taxon>Musaceae</taxon>
        <taxon>Ensete</taxon>
    </lineage>
</organism>
<reference evidence="1 2" key="1">
    <citation type="journal article" date="2014" name="Agronomy (Basel)">
        <title>A Draft Genome Sequence for Ensete ventricosum, the Drought-Tolerant Tree Against Hunger.</title>
        <authorList>
            <person name="Harrison J."/>
            <person name="Moore K.A."/>
            <person name="Paszkiewicz K."/>
            <person name="Jones T."/>
            <person name="Grant M."/>
            <person name="Ambacheew D."/>
            <person name="Muzemil S."/>
            <person name="Studholme D.J."/>
        </authorList>
    </citation>
    <scope>NUCLEOTIDE SEQUENCE [LARGE SCALE GENOMIC DNA]</scope>
</reference>
<dbReference type="Proteomes" id="UP000287651">
    <property type="component" value="Unassembled WGS sequence"/>
</dbReference>
<dbReference type="AlphaFoldDB" id="A0A427AP83"/>
<name>A0A427AP83_ENSVE</name>
<dbReference type="EMBL" id="AMZH03001776">
    <property type="protein sequence ID" value="RRT78031.1"/>
    <property type="molecule type" value="Genomic_DNA"/>
</dbReference>